<dbReference type="GO" id="GO:0009318">
    <property type="term" value="C:exodeoxyribonuclease VII complex"/>
    <property type="evidence" value="ECO:0007669"/>
    <property type="project" value="InterPro"/>
</dbReference>
<proteinExistence type="inferred from homology"/>
<keyword evidence="2" id="KW-0540">Nuclease</keyword>
<evidence type="ECO:0000256" key="2">
    <source>
        <dbReference type="ARBA" id="ARBA00022722"/>
    </source>
</evidence>
<dbReference type="Gene3D" id="1.10.287.1040">
    <property type="entry name" value="Exonuclease VII, small subunit"/>
    <property type="match status" value="1"/>
</dbReference>
<evidence type="ECO:0000256" key="1">
    <source>
        <dbReference type="ARBA" id="ARBA00022490"/>
    </source>
</evidence>
<dbReference type="PIRSF" id="PIRSF006488">
    <property type="entry name" value="Exonuc_VII_S"/>
    <property type="match status" value="1"/>
</dbReference>
<organism evidence="4">
    <name type="scientific">marine metagenome</name>
    <dbReference type="NCBI Taxonomy" id="408172"/>
    <lineage>
        <taxon>unclassified sequences</taxon>
        <taxon>metagenomes</taxon>
        <taxon>ecological metagenomes</taxon>
    </lineage>
</organism>
<dbReference type="PANTHER" id="PTHR34137">
    <property type="entry name" value="EXODEOXYRIBONUCLEASE 7 SMALL SUBUNIT"/>
    <property type="match status" value="1"/>
</dbReference>
<dbReference type="GO" id="GO:0005829">
    <property type="term" value="C:cytosol"/>
    <property type="evidence" value="ECO:0007669"/>
    <property type="project" value="TreeGrafter"/>
</dbReference>
<gene>
    <name evidence="4" type="ORF">METZ01_LOCUS115107</name>
</gene>
<dbReference type="PANTHER" id="PTHR34137:SF1">
    <property type="entry name" value="EXODEOXYRIBONUCLEASE 7 SMALL SUBUNIT"/>
    <property type="match status" value="1"/>
</dbReference>
<reference evidence="4" key="1">
    <citation type="submission" date="2018-05" db="EMBL/GenBank/DDBJ databases">
        <authorList>
            <person name="Lanie J.A."/>
            <person name="Ng W.-L."/>
            <person name="Kazmierczak K.M."/>
            <person name="Andrzejewski T.M."/>
            <person name="Davidsen T.M."/>
            <person name="Wayne K.J."/>
            <person name="Tettelin H."/>
            <person name="Glass J.I."/>
            <person name="Rusch D."/>
            <person name="Podicherti R."/>
            <person name="Tsui H.-C.T."/>
            <person name="Winkler M.E."/>
        </authorList>
    </citation>
    <scope>NUCLEOTIDE SEQUENCE</scope>
</reference>
<name>A0A381XDD0_9ZZZZ</name>
<dbReference type="Pfam" id="PF02609">
    <property type="entry name" value="Exonuc_VII_S"/>
    <property type="match status" value="1"/>
</dbReference>
<dbReference type="GO" id="GO:0006308">
    <property type="term" value="P:DNA catabolic process"/>
    <property type="evidence" value="ECO:0007669"/>
    <property type="project" value="InterPro"/>
</dbReference>
<dbReference type="EMBL" id="UINC01014624">
    <property type="protein sequence ID" value="SVA62253.1"/>
    <property type="molecule type" value="Genomic_DNA"/>
</dbReference>
<dbReference type="NCBIfam" id="TIGR01280">
    <property type="entry name" value="xseB"/>
    <property type="match status" value="1"/>
</dbReference>
<evidence type="ECO:0000256" key="3">
    <source>
        <dbReference type="ARBA" id="ARBA00022801"/>
    </source>
</evidence>
<sequence length="81" mass="9332">MARQTKPRIGDFEKSLKELETIVERMEEGDQSLEASLKDFERGMALVHACKISLETAQQKIQTLIEKDNELHTEAFEPDVR</sequence>
<keyword evidence="1" id="KW-0963">Cytoplasm</keyword>
<keyword evidence="3" id="KW-0378">Hydrolase</keyword>
<dbReference type="GO" id="GO:0008855">
    <property type="term" value="F:exodeoxyribonuclease VII activity"/>
    <property type="evidence" value="ECO:0007669"/>
    <property type="project" value="InterPro"/>
</dbReference>
<dbReference type="HAMAP" id="MF_00337">
    <property type="entry name" value="Exonuc_7_S"/>
    <property type="match status" value="1"/>
</dbReference>
<evidence type="ECO:0000313" key="4">
    <source>
        <dbReference type="EMBL" id="SVA62253.1"/>
    </source>
</evidence>
<accession>A0A381XDD0</accession>
<dbReference type="InterPro" id="IPR003761">
    <property type="entry name" value="Exonuc_VII_S"/>
</dbReference>
<dbReference type="AlphaFoldDB" id="A0A381XDD0"/>
<dbReference type="NCBIfam" id="NF002140">
    <property type="entry name" value="PRK00977.1-4"/>
    <property type="match status" value="1"/>
</dbReference>
<dbReference type="SUPFAM" id="SSF116842">
    <property type="entry name" value="XseB-like"/>
    <property type="match status" value="1"/>
</dbReference>
<dbReference type="InterPro" id="IPR037004">
    <property type="entry name" value="Exonuc_VII_ssu_sf"/>
</dbReference>
<protein>
    <submittedName>
        <fullName evidence="4">Uncharacterized protein</fullName>
    </submittedName>
</protein>